<dbReference type="CDD" id="cd01562">
    <property type="entry name" value="Thr-dehyd"/>
    <property type="match status" value="1"/>
</dbReference>
<sequence>MMYNPNCDLVTLNDIQEARKIIENSPHFRRTPLVKNVEEIFVVDKKPKSLHFKMENMQVTGSYKVRGALNQLSHLPNTSPPQTLVSYSAGNYGKAFAYLTSKMGHSAKVLMPTTAPHNRSKVIESFGVPTERWPSAELPGKIQEYVEKKNMLFCHSFDDVRLIAGHASAGLEILEDCPEVEVMIVPCGGGALLAGVASAVKLSGHSQCAVYGVEPIGACTMHDSLKEGTVVSMAVKTVASGLAPPMAGCNALRHCQPHVNDVVLVSDEEICRAMFQLFERGIVAEPSGAAGYAALLFGKIPDVAGKNVVVMVTGGNVSPEELTQLKSQS</sequence>
<keyword evidence="3" id="KW-0456">Lyase</keyword>
<dbReference type="HOGENOM" id="CLU_021152_4_2_1"/>
<dbReference type="OrthoDB" id="4418812at2759"/>
<dbReference type="EMBL" id="KB296320">
    <property type="protein sequence ID" value="ELU11896.1"/>
    <property type="molecule type" value="Genomic_DNA"/>
</dbReference>
<dbReference type="InterPro" id="IPR036052">
    <property type="entry name" value="TrpB-like_PALP_sf"/>
</dbReference>
<comment type="cofactor">
    <cofactor evidence="1">
        <name>pyridoxal 5'-phosphate</name>
        <dbReference type="ChEBI" id="CHEBI:597326"/>
    </cofactor>
</comment>
<feature type="domain" description="Tryptophan synthase beta chain-like PALP" evidence="6">
    <location>
        <begin position="26"/>
        <end position="314"/>
    </location>
</feature>
<dbReference type="SUPFAM" id="SSF53686">
    <property type="entry name" value="Tryptophan synthase beta subunit-like PLP-dependent enzymes"/>
    <property type="match status" value="1"/>
</dbReference>
<dbReference type="Pfam" id="PF00291">
    <property type="entry name" value="PALP"/>
    <property type="match status" value="1"/>
</dbReference>
<dbReference type="InterPro" id="IPR050147">
    <property type="entry name" value="Ser/Thr_Dehydratase"/>
</dbReference>
<evidence type="ECO:0000313" key="7">
    <source>
        <dbReference type="EMBL" id="ELU11896.1"/>
    </source>
</evidence>
<dbReference type="PANTHER" id="PTHR48078">
    <property type="entry name" value="THREONINE DEHYDRATASE, MITOCHONDRIAL-RELATED"/>
    <property type="match status" value="1"/>
</dbReference>
<dbReference type="GO" id="GO:0006565">
    <property type="term" value="P:L-serine catabolic process"/>
    <property type="evidence" value="ECO:0007669"/>
    <property type="project" value="TreeGrafter"/>
</dbReference>
<evidence type="ECO:0000256" key="2">
    <source>
        <dbReference type="ARBA" id="ARBA00022898"/>
    </source>
</evidence>
<dbReference type="EMBL" id="AMQN01005576">
    <property type="status" value="NOT_ANNOTATED_CDS"/>
    <property type="molecule type" value="Genomic_DNA"/>
</dbReference>
<evidence type="ECO:0000256" key="4">
    <source>
        <dbReference type="ARBA" id="ARBA00041766"/>
    </source>
</evidence>
<dbReference type="GO" id="GO:0004794">
    <property type="term" value="F:threonine deaminase activity"/>
    <property type="evidence" value="ECO:0007669"/>
    <property type="project" value="TreeGrafter"/>
</dbReference>
<dbReference type="EnsemblMetazoa" id="CapteT152146">
    <property type="protein sequence ID" value="CapteP152146"/>
    <property type="gene ID" value="CapteG152146"/>
</dbReference>
<dbReference type="InterPro" id="IPR001926">
    <property type="entry name" value="TrpB-like_PALP"/>
</dbReference>
<evidence type="ECO:0000313" key="8">
    <source>
        <dbReference type="EnsemblMetazoa" id="CapteP152146"/>
    </source>
</evidence>
<dbReference type="GO" id="GO:0006567">
    <property type="term" value="P:L-threonine catabolic process"/>
    <property type="evidence" value="ECO:0007669"/>
    <property type="project" value="TreeGrafter"/>
</dbReference>
<evidence type="ECO:0000256" key="5">
    <source>
        <dbReference type="ARBA" id="ARBA00042605"/>
    </source>
</evidence>
<name>R7V6B8_CAPTE</name>
<gene>
    <name evidence="7" type="ORF">CAPTEDRAFT_152146</name>
</gene>
<dbReference type="STRING" id="283909.R7V6B8"/>
<keyword evidence="9" id="KW-1185">Reference proteome</keyword>
<proteinExistence type="predicted"/>
<dbReference type="AlphaFoldDB" id="R7V6B8"/>
<evidence type="ECO:0000256" key="1">
    <source>
        <dbReference type="ARBA" id="ARBA00001933"/>
    </source>
</evidence>
<reference evidence="7 9" key="2">
    <citation type="journal article" date="2013" name="Nature">
        <title>Insights into bilaterian evolution from three spiralian genomes.</title>
        <authorList>
            <person name="Simakov O."/>
            <person name="Marletaz F."/>
            <person name="Cho S.J."/>
            <person name="Edsinger-Gonzales E."/>
            <person name="Havlak P."/>
            <person name="Hellsten U."/>
            <person name="Kuo D.H."/>
            <person name="Larsson T."/>
            <person name="Lv J."/>
            <person name="Arendt D."/>
            <person name="Savage R."/>
            <person name="Osoegawa K."/>
            <person name="de Jong P."/>
            <person name="Grimwood J."/>
            <person name="Chapman J.A."/>
            <person name="Shapiro H."/>
            <person name="Aerts A."/>
            <person name="Otillar R.P."/>
            <person name="Terry A.Y."/>
            <person name="Boore J.L."/>
            <person name="Grigoriev I.V."/>
            <person name="Lindberg D.R."/>
            <person name="Seaver E.C."/>
            <person name="Weisblat D.A."/>
            <person name="Putnam N.H."/>
            <person name="Rokhsar D.S."/>
        </authorList>
    </citation>
    <scope>NUCLEOTIDE SEQUENCE</scope>
    <source>
        <strain evidence="7 9">I ESC-2004</strain>
    </source>
</reference>
<reference evidence="9" key="1">
    <citation type="submission" date="2012-12" db="EMBL/GenBank/DDBJ databases">
        <authorList>
            <person name="Hellsten U."/>
            <person name="Grimwood J."/>
            <person name="Chapman J.A."/>
            <person name="Shapiro H."/>
            <person name="Aerts A."/>
            <person name="Otillar R.P."/>
            <person name="Terry A.Y."/>
            <person name="Boore J.L."/>
            <person name="Simakov O."/>
            <person name="Marletaz F."/>
            <person name="Cho S.-J."/>
            <person name="Edsinger-Gonzales E."/>
            <person name="Havlak P."/>
            <person name="Kuo D.-H."/>
            <person name="Larsson T."/>
            <person name="Lv J."/>
            <person name="Arendt D."/>
            <person name="Savage R."/>
            <person name="Osoegawa K."/>
            <person name="de Jong P."/>
            <person name="Lindberg D.R."/>
            <person name="Seaver E.C."/>
            <person name="Weisblat D.A."/>
            <person name="Putnam N.H."/>
            <person name="Grigoriev I.V."/>
            <person name="Rokhsar D.S."/>
        </authorList>
    </citation>
    <scope>NUCLEOTIDE SEQUENCE</scope>
    <source>
        <strain evidence="9">I ESC-2004</strain>
    </source>
</reference>
<dbReference type="GO" id="GO:0003941">
    <property type="term" value="F:L-serine ammonia-lyase activity"/>
    <property type="evidence" value="ECO:0007669"/>
    <property type="project" value="TreeGrafter"/>
</dbReference>
<dbReference type="Proteomes" id="UP000014760">
    <property type="component" value="Unassembled WGS sequence"/>
</dbReference>
<dbReference type="OMA" id="FKFRGGW"/>
<evidence type="ECO:0000256" key="3">
    <source>
        <dbReference type="ARBA" id="ARBA00023239"/>
    </source>
</evidence>
<organism evidence="7">
    <name type="scientific">Capitella teleta</name>
    <name type="common">Polychaete worm</name>
    <dbReference type="NCBI Taxonomy" id="283909"/>
    <lineage>
        <taxon>Eukaryota</taxon>
        <taxon>Metazoa</taxon>
        <taxon>Spiralia</taxon>
        <taxon>Lophotrochozoa</taxon>
        <taxon>Annelida</taxon>
        <taxon>Polychaeta</taxon>
        <taxon>Sedentaria</taxon>
        <taxon>Scolecida</taxon>
        <taxon>Capitellidae</taxon>
        <taxon>Capitella</taxon>
    </lineage>
</organism>
<keyword evidence="2" id="KW-0663">Pyridoxal phosphate</keyword>
<dbReference type="Gene3D" id="3.40.50.1100">
    <property type="match status" value="2"/>
</dbReference>
<protein>
    <recommendedName>
        <fullName evidence="4">L-serine deaminase</fullName>
    </recommendedName>
    <alternativeName>
        <fullName evidence="5">L-threonine dehydratase</fullName>
    </alternativeName>
</protein>
<reference evidence="8" key="3">
    <citation type="submission" date="2015-06" db="UniProtKB">
        <authorList>
            <consortium name="EnsemblMetazoa"/>
        </authorList>
    </citation>
    <scope>IDENTIFICATION</scope>
</reference>
<dbReference type="PANTHER" id="PTHR48078:SF14">
    <property type="entry name" value="L-SERINE AMMONIA-LYASE"/>
    <property type="match status" value="1"/>
</dbReference>
<dbReference type="GO" id="GO:0009097">
    <property type="term" value="P:isoleucine biosynthetic process"/>
    <property type="evidence" value="ECO:0007669"/>
    <property type="project" value="TreeGrafter"/>
</dbReference>
<accession>R7V6B8</accession>
<evidence type="ECO:0000313" key="9">
    <source>
        <dbReference type="Proteomes" id="UP000014760"/>
    </source>
</evidence>
<evidence type="ECO:0000259" key="6">
    <source>
        <dbReference type="Pfam" id="PF00291"/>
    </source>
</evidence>